<evidence type="ECO:0000256" key="3">
    <source>
        <dbReference type="SAM" id="MobiDB-lite"/>
    </source>
</evidence>
<organism evidence="5">
    <name type="scientific">Candidatus Moduliflexus flocculans</name>
    <dbReference type="NCBI Taxonomy" id="1499966"/>
    <lineage>
        <taxon>Bacteria</taxon>
        <taxon>Candidatus Moduliflexota</taxon>
        <taxon>Candidatus Moduliflexia</taxon>
        <taxon>Candidatus Moduliflexales</taxon>
        <taxon>Candidatus Moduliflexaceae</taxon>
    </lineage>
</organism>
<reference evidence="5" key="1">
    <citation type="journal article" date="2015" name="PeerJ">
        <title>First genomic representation of candidate bacterial phylum KSB3 points to enhanced environmental sensing as a trigger of wastewater bulking.</title>
        <authorList>
            <person name="Sekiguchi Y."/>
            <person name="Ohashi A."/>
            <person name="Parks D.H."/>
            <person name="Yamauchi T."/>
            <person name="Tyson G.W."/>
            <person name="Hugenholtz P."/>
        </authorList>
    </citation>
    <scope>NUCLEOTIDE SEQUENCE [LARGE SCALE GENOMIC DNA]</scope>
</reference>
<gene>
    <name evidence="5" type="ORF">U14_04217</name>
</gene>
<evidence type="ECO:0000313" key="6">
    <source>
        <dbReference type="Proteomes" id="UP000030700"/>
    </source>
</evidence>
<evidence type="ECO:0000256" key="1">
    <source>
        <dbReference type="ARBA" id="ARBA00001968"/>
    </source>
</evidence>
<dbReference type="GO" id="GO:0046872">
    <property type="term" value="F:metal ion binding"/>
    <property type="evidence" value="ECO:0007669"/>
    <property type="project" value="UniProtKB-KW"/>
</dbReference>
<feature type="domain" description="DDE Tnp4" evidence="4">
    <location>
        <begin position="7"/>
        <end position="100"/>
    </location>
</feature>
<evidence type="ECO:0000259" key="4">
    <source>
        <dbReference type="Pfam" id="PF13359"/>
    </source>
</evidence>
<evidence type="ECO:0000313" key="5">
    <source>
        <dbReference type="EMBL" id="GAK52958.1"/>
    </source>
</evidence>
<dbReference type="Pfam" id="PF13359">
    <property type="entry name" value="DDE_Tnp_4"/>
    <property type="match status" value="1"/>
</dbReference>
<dbReference type="Proteomes" id="UP000030700">
    <property type="component" value="Unassembled WGS sequence"/>
</dbReference>
<name>A0A0S6W5L9_9BACT</name>
<comment type="cofactor">
    <cofactor evidence="1">
        <name>a divalent metal cation</name>
        <dbReference type="ChEBI" id="CHEBI:60240"/>
    </cofactor>
</comment>
<dbReference type="HOGENOM" id="CLU_073820_1_0_0"/>
<dbReference type="EMBL" id="DF820459">
    <property type="protein sequence ID" value="GAK52958.1"/>
    <property type="molecule type" value="Genomic_DNA"/>
</dbReference>
<keyword evidence="6" id="KW-1185">Reference proteome</keyword>
<accession>A0A0S6W5L9</accession>
<feature type="region of interest" description="Disordered" evidence="3">
    <location>
        <begin position="46"/>
        <end position="66"/>
    </location>
</feature>
<dbReference type="STRING" id="1499966.U14_04217"/>
<sequence length="118" mass="13804">MATNFCAGRTHDFQLFKESRCGILPQTRVLADAGYQGLADIHMNSHTPTKKTKCHPLTKTPQKSNRSLARERIVIENILRKLKIFRILSERYRNRRKRFGLRFNLIAAIYNMELKTTK</sequence>
<protein>
    <submittedName>
        <fullName evidence="5">ISRin1, transposase orfB</fullName>
    </submittedName>
</protein>
<dbReference type="AlphaFoldDB" id="A0A0S6W5L9"/>
<dbReference type="InterPro" id="IPR027806">
    <property type="entry name" value="HARBI1_dom"/>
</dbReference>
<proteinExistence type="predicted"/>
<evidence type="ECO:0000256" key="2">
    <source>
        <dbReference type="ARBA" id="ARBA00022723"/>
    </source>
</evidence>
<keyword evidence="2" id="KW-0479">Metal-binding</keyword>